<dbReference type="GO" id="GO:0003735">
    <property type="term" value="F:structural constituent of ribosome"/>
    <property type="evidence" value="ECO:0007669"/>
    <property type="project" value="TreeGrafter"/>
</dbReference>
<keyword evidence="7" id="KW-1185">Reference proteome</keyword>
<evidence type="ECO:0000256" key="2">
    <source>
        <dbReference type="ARBA" id="ARBA00022730"/>
    </source>
</evidence>
<evidence type="ECO:0000313" key="7">
    <source>
        <dbReference type="Proteomes" id="UP000594638"/>
    </source>
</evidence>
<proteinExistence type="inferred from homology"/>
<dbReference type="GO" id="GO:0022627">
    <property type="term" value="C:cytosolic small ribosomal subunit"/>
    <property type="evidence" value="ECO:0007669"/>
    <property type="project" value="TreeGrafter"/>
</dbReference>
<gene>
    <name evidence="6" type="ORF">OLEA9_A083784</name>
</gene>
<evidence type="ECO:0000256" key="1">
    <source>
        <dbReference type="ARBA" id="ARBA00007465"/>
    </source>
</evidence>
<dbReference type="InterPro" id="IPR022801">
    <property type="entry name" value="Ribosomal_uS4"/>
</dbReference>
<comment type="similarity">
    <text evidence="1">Belongs to the universal ribosomal protein uS4 family.</text>
</comment>
<keyword evidence="2" id="KW-0699">rRNA-binding</keyword>
<dbReference type="Gramene" id="OE9A083784T1">
    <property type="protein sequence ID" value="OE9A083784C1"/>
    <property type="gene ID" value="OE9A083784"/>
</dbReference>
<organism evidence="6 7">
    <name type="scientific">Olea europaea subsp. europaea</name>
    <dbReference type="NCBI Taxonomy" id="158383"/>
    <lineage>
        <taxon>Eukaryota</taxon>
        <taxon>Viridiplantae</taxon>
        <taxon>Streptophyta</taxon>
        <taxon>Embryophyta</taxon>
        <taxon>Tracheophyta</taxon>
        <taxon>Spermatophyta</taxon>
        <taxon>Magnoliopsida</taxon>
        <taxon>eudicotyledons</taxon>
        <taxon>Gunneridae</taxon>
        <taxon>Pentapetalae</taxon>
        <taxon>asterids</taxon>
        <taxon>lamiids</taxon>
        <taxon>Lamiales</taxon>
        <taxon>Oleaceae</taxon>
        <taxon>Oleeae</taxon>
        <taxon>Olea</taxon>
    </lineage>
</organism>
<protein>
    <submittedName>
        <fullName evidence="6">40S ribosomal S9-2-like</fullName>
    </submittedName>
</protein>
<dbReference type="AlphaFoldDB" id="A0A8S0RMP4"/>
<dbReference type="InterPro" id="IPR001912">
    <property type="entry name" value="Ribosomal_uS4_N"/>
</dbReference>
<comment type="caution">
    <text evidence="6">The sequence shown here is derived from an EMBL/GenBank/DDBJ whole genome shotgun (WGS) entry which is preliminary data.</text>
</comment>
<dbReference type="PANTHER" id="PTHR11831">
    <property type="entry name" value="30S 40S RIBOSOMAL PROTEIN"/>
    <property type="match status" value="1"/>
</dbReference>
<evidence type="ECO:0000256" key="4">
    <source>
        <dbReference type="ARBA" id="ARBA00023274"/>
    </source>
</evidence>
<dbReference type="PANTHER" id="PTHR11831:SF5">
    <property type="entry name" value="40S RIBOSOMAL PROTEIN S9"/>
    <property type="match status" value="1"/>
</dbReference>
<dbReference type="Proteomes" id="UP000594638">
    <property type="component" value="Unassembled WGS sequence"/>
</dbReference>
<keyword evidence="3" id="KW-0694">RNA-binding</keyword>
<feature type="domain" description="Small ribosomal subunit protein uS4 N-terminal" evidence="5">
    <location>
        <begin position="10"/>
        <end position="68"/>
    </location>
</feature>
<dbReference type="Pfam" id="PF00163">
    <property type="entry name" value="Ribosomal_S4"/>
    <property type="match status" value="1"/>
</dbReference>
<reference evidence="6 7" key="1">
    <citation type="submission" date="2019-12" db="EMBL/GenBank/DDBJ databases">
        <authorList>
            <person name="Alioto T."/>
            <person name="Alioto T."/>
            <person name="Gomez Garrido J."/>
        </authorList>
    </citation>
    <scope>NUCLEOTIDE SEQUENCE [LARGE SCALE GENOMIC DNA]</scope>
</reference>
<evidence type="ECO:0000256" key="3">
    <source>
        <dbReference type="ARBA" id="ARBA00022884"/>
    </source>
</evidence>
<keyword evidence="4" id="KW-0687">Ribonucleoprotein</keyword>
<name>A0A8S0RMP4_OLEEU</name>
<accession>A0A8S0RMP4</accession>
<evidence type="ECO:0000259" key="5">
    <source>
        <dbReference type="Pfam" id="PF00163"/>
    </source>
</evidence>
<dbReference type="EMBL" id="CACTIH010003643">
    <property type="protein sequence ID" value="CAA2980216.1"/>
    <property type="molecule type" value="Genomic_DNA"/>
</dbReference>
<dbReference type="GO" id="GO:0042274">
    <property type="term" value="P:ribosomal small subunit biogenesis"/>
    <property type="evidence" value="ECO:0007669"/>
    <property type="project" value="TreeGrafter"/>
</dbReference>
<dbReference type="GO" id="GO:0019843">
    <property type="term" value="F:rRNA binding"/>
    <property type="evidence" value="ECO:0007669"/>
    <property type="project" value="UniProtKB-KW"/>
</dbReference>
<sequence length="122" mass="13861">MVAFSRLNLNWENRRSRLCCGAPVGCKRELWRVQYALSRIINAARNLLTLDEKDPRRVFEGEALLRRMKIGWFGRLGLLDGLVGLQGERNHFAVCKVGLEARDTVLLFSAVGQQRSLYIDGA</sequence>
<evidence type="ECO:0000313" key="6">
    <source>
        <dbReference type="EMBL" id="CAA2980216.1"/>
    </source>
</evidence>